<evidence type="ECO:0000256" key="1">
    <source>
        <dbReference type="SAM" id="MobiDB-lite"/>
    </source>
</evidence>
<proteinExistence type="predicted"/>
<sequence>MGISSLNLLRISFPPTDHLMNDFQTHTLYIAKREVDLLPLRRTITKTGKLRDAVILLRDLQPEESSLLLRVKHVAIDFTTDFAGDPGVVPGARFVAKIPLMHPIRDGEHMFLPADKLLVFPYSACWLQNREFMCNNCISALACDVEKYVTHQRTPCLRQLVYGKQLNGGLQDYIRVPLPAHSLVKVPELVSVHDCCFLFDVALPFLSYCVDVMFAGLEINLQSLPDLPERILIILNDVKREANDCLLVIRHLQLDHSIFTFTDPRLLAKPQTKERFRDKFRHVLVFTSDKEILESAVQFAARNVSKDGAKKLTIGIFRDISSEITCPNYCMFHKINLSYKDKFLMEDLLMTLAALNGGTRSPVSPTQQDITIQHGKSALRKKDGHTISTLPTSDMSKLSITEIRSSNSSTTRSSSQSTEIKNNEDQQSDEILSNSSTSAPKHTSWLHCDKDFRLCLDDNCVHDVTSLCHQTATINEMIRSGCSWKRVFYTHRLACHVKLNAFIF</sequence>
<name>A0A4P6XRU3_9ASCO</name>
<dbReference type="Gene3D" id="3.90.180.10">
    <property type="entry name" value="Medium-chain alcohol dehydrogenases, catalytic domain"/>
    <property type="match status" value="1"/>
</dbReference>
<reference evidence="3" key="1">
    <citation type="submission" date="2019-03" db="EMBL/GenBank/DDBJ databases">
        <title>Snf2 controls pulcherriminic acid biosynthesis and connects pigmentation and antifungal activity of the yeast Metschnikowia pulcherrima.</title>
        <authorList>
            <person name="Gore-Lloyd D."/>
            <person name="Sumann I."/>
            <person name="Brachmann A.O."/>
            <person name="Schneeberger K."/>
            <person name="Ortiz-Merino R.A."/>
            <person name="Moreno-Beltran M."/>
            <person name="Schlaefli M."/>
            <person name="Kirner P."/>
            <person name="Santos Kron A."/>
            <person name="Wolfe K.H."/>
            <person name="Piel J."/>
            <person name="Ahrens C.H."/>
            <person name="Henk D."/>
            <person name="Freimoser F.M."/>
        </authorList>
    </citation>
    <scope>NUCLEOTIDE SEQUENCE [LARGE SCALE GENOMIC DNA]</scope>
    <source>
        <strain evidence="3">APC 1.2</strain>
    </source>
</reference>
<feature type="region of interest" description="Disordered" evidence="1">
    <location>
        <begin position="359"/>
        <end position="442"/>
    </location>
</feature>
<feature type="compositionally biased region" description="Polar residues" evidence="1">
    <location>
        <begin position="386"/>
        <end position="398"/>
    </location>
</feature>
<dbReference type="EMBL" id="CP034460">
    <property type="protein sequence ID" value="QBM90272.1"/>
    <property type="molecule type" value="Genomic_DNA"/>
</dbReference>
<gene>
    <name evidence="2" type="ORF">METSCH_E05170</name>
</gene>
<feature type="compositionally biased region" description="Low complexity" evidence="1">
    <location>
        <begin position="399"/>
        <end position="419"/>
    </location>
</feature>
<dbReference type="Proteomes" id="UP000292447">
    <property type="component" value="Chromosome V"/>
</dbReference>
<feature type="compositionally biased region" description="Polar residues" evidence="1">
    <location>
        <begin position="359"/>
        <end position="371"/>
    </location>
</feature>
<evidence type="ECO:0000313" key="2">
    <source>
        <dbReference type="EMBL" id="QBM90272.1"/>
    </source>
</evidence>
<keyword evidence="3" id="KW-1185">Reference proteome</keyword>
<organism evidence="2 3">
    <name type="scientific">Metschnikowia aff. pulcherrima</name>
    <dbReference type="NCBI Taxonomy" id="2163413"/>
    <lineage>
        <taxon>Eukaryota</taxon>
        <taxon>Fungi</taxon>
        <taxon>Dikarya</taxon>
        <taxon>Ascomycota</taxon>
        <taxon>Saccharomycotina</taxon>
        <taxon>Pichiomycetes</taxon>
        <taxon>Metschnikowiaceae</taxon>
        <taxon>Metschnikowia</taxon>
    </lineage>
</organism>
<dbReference type="AlphaFoldDB" id="A0A4P6XRU3"/>
<feature type="compositionally biased region" description="Polar residues" evidence="1">
    <location>
        <begin position="429"/>
        <end position="441"/>
    </location>
</feature>
<protein>
    <submittedName>
        <fullName evidence="2">Uncharacterized protein</fullName>
    </submittedName>
</protein>
<evidence type="ECO:0000313" key="3">
    <source>
        <dbReference type="Proteomes" id="UP000292447"/>
    </source>
</evidence>
<accession>A0A4P6XRU3</accession>